<dbReference type="Pfam" id="PF11645">
    <property type="entry name" value="PDDEXK_5"/>
    <property type="match status" value="1"/>
</dbReference>
<dbReference type="InterPro" id="IPR021671">
    <property type="entry name" value="PD(D/E)XK_Endonuc"/>
</dbReference>
<feature type="domain" description="PD(D/E)XK endonuclease" evidence="1">
    <location>
        <begin position="5"/>
        <end position="121"/>
    </location>
</feature>
<reference evidence="2" key="1">
    <citation type="submission" date="2021-05" db="EMBL/GenBank/DDBJ databases">
        <title>Diversity, taxonomy and evolution of archaeal viruses of the class Caudoviricetes.</title>
        <authorList>
            <person name="Liu Y."/>
            <person name="Demina T.A."/>
            <person name="Roux S."/>
            <person name="Aiewsakun P."/>
            <person name="Kazlauskas D."/>
            <person name="Simmonds P."/>
            <person name="Prangishvili D."/>
            <person name="Oksanen H.M."/>
            <person name="Krupovic M."/>
        </authorList>
    </citation>
    <scope>NUCLEOTIDE SEQUENCE</scope>
    <source>
        <strain evidence="2">HATV-2/44</strain>
    </source>
</reference>
<protein>
    <submittedName>
        <fullName evidence="2">PD-(D/E)XK nuclease</fullName>
    </submittedName>
</protein>
<dbReference type="EMBL" id="MZ334525">
    <property type="protein sequence ID" value="UBF23231.1"/>
    <property type="molecule type" value="Genomic_DNA"/>
</dbReference>
<accession>A0AAE9BZH8</accession>
<proteinExistence type="predicted"/>
<sequence>MSKKMDTLQKGLISEHAVKLFAVKNGYTVLEPTGVERYDIVLEKDAEFTRVQIKTGRVKSSNVADYIAFTSQSRTPYATEAGQGYSREDADLFAVYTPELDSIHWVPVELTQNGTSRLYLQDIPRIKMYASEYETLK</sequence>
<dbReference type="Proteomes" id="UP000827814">
    <property type="component" value="Segment"/>
</dbReference>
<dbReference type="InterPro" id="IPR011856">
    <property type="entry name" value="tRNA_endonuc-like_dom_sf"/>
</dbReference>
<evidence type="ECO:0000259" key="1">
    <source>
        <dbReference type="Pfam" id="PF11645"/>
    </source>
</evidence>
<evidence type="ECO:0000313" key="2">
    <source>
        <dbReference type="EMBL" id="UBF23231.1"/>
    </source>
</evidence>
<gene>
    <name evidence="2" type="ORF">HATV-2_gp80</name>
</gene>
<name>A0AAE9BZH8_9CAUD</name>
<organism evidence="2 3">
    <name type="scientific">Haloarcula tailed virus 2</name>
    <dbReference type="NCBI Taxonomy" id="2877989"/>
    <lineage>
        <taxon>Viruses</taxon>
        <taxon>Duplodnaviria</taxon>
        <taxon>Heunggongvirae</taxon>
        <taxon>Uroviricota</taxon>
        <taxon>Caudoviricetes</taxon>
        <taxon>Thumleimavirales</taxon>
        <taxon>Soleiviridae</taxon>
        <taxon>Eilatmyovirus</taxon>
        <taxon>Eilatmyovirus salis</taxon>
        <taxon>Eilatmyovirus HATV2</taxon>
    </lineage>
</organism>
<evidence type="ECO:0000313" key="3">
    <source>
        <dbReference type="Proteomes" id="UP000827814"/>
    </source>
</evidence>
<dbReference type="GO" id="GO:0003676">
    <property type="term" value="F:nucleic acid binding"/>
    <property type="evidence" value="ECO:0007669"/>
    <property type="project" value="InterPro"/>
</dbReference>
<keyword evidence="3" id="KW-1185">Reference proteome</keyword>
<dbReference type="Gene3D" id="3.40.1350.10">
    <property type="match status" value="1"/>
</dbReference>